<feature type="compositionally biased region" description="Basic and acidic residues" evidence="1">
    <location>
        <begin position="155"/>
        <end position="168"/>
    </location>
</feature>
<dbReference type="Proteomes" id="UP000447434">
    <property type="component" value="Chromosome 25"/>
</dbReference>
<dbReference type="PANTHER" id="PTHR37173">
    <property type="entry name" value="HYDROXYPROLINE-RICH GLYCOPROTEIN FAMILY PROTEIN"/>
    <property type="match status" value="1"/>
</dbReference>
<evidence type="ECO:0000313" key="2">
    <source>
        <dbReference type="EMBL" id="KAE9584921.1"/>
    </source>
</evidence>
<organism evidence="2 3">
    <name type="scientific">Lupinus albus</name>
    <name type="common">White lupine</name>
    <name type="synonym">Lupinus termis</name>
    <dbReference type="NCBI Taxonomy" id="3870"/>
    <lineage>
        <taxon>Eukaryota</taxon>
        <taxon>Viridiplantae</taxon>
        <taxon>Streptophyta</taxon>
        <taxon>Embryophyta</taxon>
        <taxon>Tracheophyta</taxon>
        <taxon>Spermatophyta</taxon>
        <taxon>Magnoliopsida</taxon>
        <taxon>eudicotyledons</taxon>
        <taxon>Gunneridae</taxon>
        <taxon>Pentapetalae</taxon>
        <taxon>rosids</taxon>
        <taxon>fabids</taxon>
        <taxon>Fabales</taxon>
        <taxon>Fabaceae</taxon>
        <taxon>Papilionoideae</taxon>
        <taxon>50 kb inversion clade</taxon>
        <taxon>genistoids sensu lato</taxon>
        <taxon>core genistoids</taxon>
        <taxon>Genisteae</taxon>
        <taxon>Lupinus</taxon>
    </lineage>
</organism>
<keyword evidence="3" id="KW-1185">Reference proteome</keyword>
<dbReference type="OrthoDB" id="1735564at2759"/>
<evidence type="ECO:0000313" key="3">
    <source>
        <dbReference type="Proteomes" id="UP000447434"/>
    </source>
</evidence>
<feature type="compositionally biased region" description="Low complexity" evidence="1">
    <location>
        <begin position="1"/>
        <end position="20"/>
    </location>
</feature>
<dbReference type="PANTHER" id="PTHR37173:SF1">
    <property type="entry name" value="PROLINE-RICH FAMILY PROTEIN"/>
    <property type="match status" value="1"/>
</dbReference>
<feature type="region of interest" description="Disordered" evidence="1">
    <location>
        <begin position="140"/>
        <end position="168"/>
    </location>
</feature>
<dbReference type="GO" id="GO:0017053">
    <property type="term" value="C:transcription repressor complex"/>
    <property type="evidence" value="ECO:0007669"/>
    <property type="project" value="InterPro"/>
</dbReference>
<sequence>MPLDPTTPTTVTTTATTTATSPLPQPRLHHHYPFPQPHHHQEQPFPIHIPNPLLPKQPHDPSNPFPFPFLSPGRGGAPLKSAYPQPPSLLYPHGVRAVASPHLDYAHPALHLTRPPPHFQYPHVAYSPVAASVKGGAAVAQSKATPRSGVSDSKNGYKDTSARESRDDTLTVVRGRKVKITEDASLYSICRSWLRNGINEDIQPPQKDVINTLPKPFPPSTEASNIPNKEEDENVEDEQEEDEKSVDHLSPQDLLKRHVQRAKRVRARSREERLQRIKRYRNRLTLLLPPAGEK</sequence>
<name>A0A6A4N7Q4_LUPAL</name>
<dbReference type="Pfam" id="PF15306">
    <property type="entry name" value="LIN37"/>
    <property type="match status" value="1"/>
</dbReference>
<feature type="compositionally biased region" description="Basic residues" evidence="1">
    <location>
        <begin position="257"/>
        <end position="267"/>
    </location>
</feature>
<feature type="compositionally biased region" description="Pro residues" evidence="1">
    <location>
        <begin position="47"/>
        <end position="66"/>
    </location>
</feature>
<evidence type="ECO:0000256" key="1">
    <source>
        <dbReference type="SAM" id="MobiDB-lite"/>
    </source>
</evidence>
<comment type="caution">
    <text evidence="2">The sequence shown here is derived from an EMBL/GenBank/DDBJ whole genome shotgun (WGS) entry which is preliminary data.</text>
</comment>
<feature type="region of interest" description="Disordered" evidence="1">
    <location>
        <begin position="1"/>
        <end position="66"/>
    </location>
</feature>
<protein>
    <submittedName>
        <fullName evidence="2">Uncharacterized protein</fullName>
    </submittedName>
</protein>
<feature type="compositionally biased region" description="Acidic residues" evidence="1">
    <location>
        <begin position="230"/>
        <end position="244"/>
    </location>
</feature>
<gene>
    <name evidence="2" type="ORF">Lalb_Chr25g0283541</name>
</gene>
<reference evidence="3" key="1">
    <citation type="journal article" date="2020" name="Nat. Commun.">
        <title>Genome sequence of the cluster root forming white lupin.</title>
        <authorList>
            <person name="Hufnagel B."/>
            <person name="Marques A."/>
            <person name="Soriano A."/>
            <person name="Marques L."/>
            <person name="Divol F."/>
            <person name="Doumas P."/>
            <person name="Sallet E."/>
            <person name="Mancinotti D."/>
            <person name="Carrere S."/>
            <person name="Marande W."/>
            <person name="Arribat S."/>
            <person name="Keller J."/>
            <person name="Huneau C."/>
            <person name="Blein T."/>
            <person name="Aime D."/>
            <person name="Laguerre M."/>
            <person name="Taylor J."/>
            <person name="Schubert V."/>
            <person name="Nelson M."/>
            <person name="Geu-Flores F."/>
            <person name="Crespi M."/>
            <person name="Gallardo-Guerrero K."/>
            <person name="Delaux P.-M."/>
            <person name="Salse J."/>
            <person name="Berges H."/>
            <person name="Guyot R."/>
            <person name="Gouzy J."/>
            <person name="Peret B."/>
        </authorList>
    </citation>
    <scope>NUCLEOTIDE SEQUENCE [LARGE SCALE GENOMIC DNA]</scope>
    <source>
        <strain evidence="3">cv. Amiga</strain>
    </source>
</reference>
<feature type="region of interest" description="Disordered" evidence="1">
    <location>
        <begin position="201"/>
        <end position="271"/>
    </location>
</feature>
<dbReference type="InterPro" id="IPR028226">
    <property type="entry name" value="LIN37"/>
</dbReference>
<proteinExistence type="predicted"/>
<dbReference type="AlphaFoldDB" id="A0A6A4N7Q4"/>
<dbReference type="EMBL" id="WOCE01000025">
    <property type="protein sequence ID" value="KAE9584921.1"/>
    <property type="molecule type" value="Genomic_DNA"/>
</dbReference>
<accession>A0A6A4N7Q4</accession>
<feature type="compositionally biased region" description="Polar residues" evidence="1">
    <location>
        <begin position="142"/>
        <end position="154"/>
    </location>
</feature>